<sequence>MGGFEEFKQTLPRIRSCLMFPGETSEEQRKRVWRKLFKTRKLLVCQTIVSLINGREFKKEKCSSVVLFCNRKREQIVSDGEKMIMKYMIGGTGRPSDTR</sequence>
<protein>
    <submittedName>
        <fullName evidence="1">Uncharacterized protein</fullName>
    </submittedName>
</protein>
<organism evidence="1">
    <name type="scientific">Sipha flava</name>
    <name type="common">yellow sugarcane aphid</name>
    <dbReference type="NCBI Taxonomy" id="143950"/>
    <lineage>
        <taxon>Eukaryota</taxon>
        <taxon>Metazoa</taxon>
        <taxon>Ecdysozoa</taxon>
        <taxon>Arthropoda</taxon>
        <taxon>Hexapoda</taxon>
        <taxon>Insecta</taxon>
        <taxon>Pterygota</taxon>
        <taxon>Neoptera</taxon>
        <taxon>Paraneoptera</taxon>
        <taxon>Hemiptera</taxon>
        <taxon>Sternorrhyncha</taxon>
        <taxon>Aphidomorpha</taxon>
        <taxon>Aphidoidea</taxon>
        <taxon>Aphididae</taxon>
        <taxon>Sipha</taxon>
    </lineage>
</organism>
<reference evidence="1" key="1">
    <citation type="submission" date="2018-04" db="EMBL/GenBank/DDBJ databases">
        <title>Transcriptome assembly of Sipha flava.</title>
        <authorList>
            <person name="Scully E.D."/>
            <person name="Geib S.M."/>
            <person name="Palmer N.A."/>
            <person name="Koch K."/>
            <person name="Bradshaw J."/>
            <person name="Heng-Moss T."/>
            <person name="Sarath G."/>
        </authorList>
    </citation>
    <scope>NUCLEOTIDE SEQUENCE</scope>
</reference>
<gene>
    <name evidence="1" type="ORF">g.81003</name>
</gene>
<proteinExistence type="predicted"/>
<accession>A0A2S2Q3B4</accession>
<evidence type="ECO:0000313" key="1">
    <source>
        <dbReference type="EMBL" id="MBY72187.1"/>
    </source>
</evidence>
<name>A0A2S2Q3B4_9HEMI</name>
<dbReference type="EMBL" id="GGMS01002984">
    <property type="protein sequence ID" value="MBY72187.1"/>
    <property type="molecule type" value="Transcribed_RNA"/>
</dbReference>
<dbReference type="AlphaFoldDB" id="A0A2S2Q3B4"/>